<comment type="caution">
    <text evidence="1">The sequence shown here is derived from an EMBL/GenBank/DDBJ whole genome shotgun (WGS) entry which is preliminary data.</text>
</comment>
<evidence type="ECO:0000313" key="2">
    <source>
        <dbReference type="EMBL" id="NLV08042.1"/>
    </source>
</evidence>
<name>A0A0M9AKC9_9EURY</name>
<keyword evidence="3" id="KW-1185">Reference proteome</keyword>
<dbReference type="Proteomes" id="UP000610611">
    <property type="component" value="Unassembled WGS sequence"/>
</dbReference>
<sequence length="66" mass="7732">MMTSEEWEDVATDPDWESDLGYEMEELTVVKSSTDSQLIFLPEHESQLGEEEFIVIHSDSLRDLRR</sequence>
<organism evidence="1 3">
    <name type="scientific">Haloarcula rubripromontorii</name>
    <dbReference type="NCBI Taxonomy" id="1705562"/>
    <lineage>
        <taxon>Archaea</taxon>
        <taxon>Methanobacteriati</taxon>
        <taxon>Methanobacteriota</taxon>
        <taxon>Stenosarchaea group</taxon>
        <taxon>Halobacteria</taxon>
        <taxon>Halobacteriales</taxon>
        <taxon>Haloarculaceae</taxon>
        <taxon>Haloarcula</taxon>
    </lineage>
</organism>
<reference evidence="2" key="2">
    <citation type="submission" date="2019-12" db="EMBL/GenBank/DDBJ databases">
        <title>The whole-genome sequencing of Haloarcula japonica strain pws8.</title>
        <authorList>
            <person name="Verma D.K."/>
            <person name="Gopal K."/>
            <person name="Prasad E.S."/>
        </authorList>
    </citation>
    <scope>NUCLEOTIDE SEQUENCE</scope>
    <source>
        <strain evidence="2">Pws8</strain>
    </source>
</reference>
<dbReference type="Proteomes" id="UP000037729">
    <property type="component" value="Unassembled WGS sequence"/>
</dbReference>
<dbReference type="EMBL" id="WOWB01000003">
    <property type="protein sequence ID" value="NLV08042.1"/>
    <property type="molecule type" value="Genomic_DNA"/>
</dbReference>
<evidence type="ECO:0000313" key="1">
    <source>
        <dbReference type="EMBL" id="KOX92605.1"/>
    </source>
</evidence>
<reference evidence="1 3" key="1">
    <citation type="submission" date="2015-08" db="EMBL/GenBank/DDBJ databases">
        <title>Genomes of Isolates from Cabo Rojo, PR.</title>
        <authorList>
            <person name="Sanchez-Nieves R.L."/>
            <person name="Montalvo-Rodriguez R."/>
        </authorList>
    </citation>
    <scope>NUCLEOTIDE SEQUENCE [LARGE SCALE GENOMIC DNA]</scope>
    <source>
        <strain evidence="1 3">SL3</strain>
    </source>
</reference>
<dbReference type="PATRIC" id="fig|1705562.3.peg.3577"/>
<accession>A0A0M9AKC9</accession>
<dbReference type="EMBL" id="LIUF01000004">
    <property type="protein sequence ID" value="KOX92605.1"/>
    <property type="molecule type" value="Genomic_DNA"/>
</dbReference>
<gene>
    <name evidence="1" type="ORF">AMS69_14795</name>
    <name evidence="2" type="ORF">GOC83_18095</name>
</gene>
<dbReference type="AlphaFoldDB" id="A0A0M9AKC9"/>
<protein>
    <submittedName>
        <fullName evidence="1">Uncharacterized protein</fullName>
    </submittedName>
</protein>
<proteinExistence type="predicted"/>
<evidence type="ECO:0000313" key="3">
    <source>
        <dbReference type="Proteomes" id="UP000037729"/>
    </source>
</evidence>